<proteinExistence type="predicted"/>
<comment type="caution">
    <text evidence="1">The sequence shown here is derived from an EMBL/GenBank/DDBJ whole genome shotgun (WGS) entry which is preliminary data.</text>
</comment>
<protein>
    <submittedName>
        <fullName evidence="1">Arginase</fullName>
    </submittedName>
</protein>
<dbReference type="EMBL" id="RRCO01000005">
    <property type="protein sequence ID" value="RRJ24897.1"/>
    <property type="molecule type" value="Genomic_DNA"/>
</dbReference>
<name>A0A3P3QUH8_9FIRM</name>
<evidence type="ECO:0000313" key="2">
    <source>
        <dbReference type="EMBL" id="RRJ26925.1"/>
    </source>
</evidence>
<evidence type="ECO:0000313" key="3">
    <source>
        <dbReference type="Proteomes" id="UP000272490"/>
    </source>
</evidence>
<dbReference type="EMBL" id="RRCO01000001">
    <property type="protein sequence ID" value="RRJ26925.1"/>
    <property type="molecule type" value="Genomic_DNA"/>
</dbReference>
<sequence>MRIRLQYKPKSNNYTESCMINEADIWRGRNVWYLGRSV</sequence>
<reference evidence="1 3" key="1">
    <citation type="submission" date="2018-11" db="EMBL/GenBank/DDBJ databases">
        <title>Genome sequencing of Lachnoanaerobaculum sp. KCOM 2030 (= ChDC B114).</title>
        <authorList>
            <person name="Kook J.-K."/>
            <person name="Park S.-N."/>
            <person name="Lim Y.K."/>
        </authorList>
    </citation>
    <scope>NUCLEOTIDE SEQUENCE [LARGE SCALE GENOMIC DNA]</scope>
    <source>
        <strain evidence="1 3">KCOM 2030</strain>
    </source>
</reference>
<keyword evidence="3" id="KW-1185">Reference proteome</keyword>
<dbReference type="AlphaFoldDB" id="A0A3P3QUH8"/>
<organism evidence="1 3">
    <name type="scientific">Lachnoanaerobaculum gingivalis</name>
    <dbReference type="NCBI Taxonomy" id="2490855"/>
    <lineage>
        <taxon>Bacteria</taxon>
        <taxon>Bacillati</taxon>
        <taxon>Bacillota</taxon>
        <taxon>Clostridia</taxon>
        <taxon>Lachnospirales</taxon>
        <taxon>Lachnospiraceae</taxon>
        <taxon>Lachnoanaerobaculum</taxon>
    </lineage>
</organism>
<accession>A0A3P3QUH8</accession>
<gene>
    <name evidence="2" type="ORF">EHV10_02620</name>
    <name evidence="1" type="ORF">EHV10_11565</name>
</gene>
<evidence type="ECO:0000313" key="1">
    <source>
        <dbReference type="EMBL" id="RRJ24897.1"/>
    </source>
</evidence>
<dbReference type="Proteomes" id="UP000272490">
    <property type="component" value="Unassembled WGS sequence"/>
</dbReference>